<gene>
    <name evidence="3" type="ORF">KIN34_01590</name>
</gene>
<protein>
    <submittedName>
        <fullName evidence="3">Amylo-alpha-1,6-glucosidase</fullName>
    </submittedName>
</protein>
<dbReference type="InterPro" id="IPR008928">
    <property type="entry name" value="6-hairpin_glycosidase_sf"/>
</dbReference>
<dbReference type="Proteomes" id="UP000722125">
    <property type="component" value="Unassembled WGS sequence"/>
</dbReference>
<evidence type="ECO:0000313" key="4">
    <source>
        <dbReference type="Proteomes" id="UP000722125"/>
    </source>
</evidence>
<name>A0ABS5TV52_9CELL</name>
<dbReference type="InterPro" id="IPR032856">
    <property type="entry name" value="GDE_N_bis"/>
</dbReference>
<dbReference type="SUPFAM" id="SSF48208">
    <property type="entry name" value="Six-hairpin glycosidases"/>
    <property type="match status" value="1"/>
</dbReference>
<organism evidence="3 4">
    <name type="scientific">Cellulomonas fulva</name>
    <dbReference type="NCBI Taxonomy" id="2835530"/>
    <lineage>
        <taxon>Bacteria</taxon>
        <taxon>Bacillati</taxon>
        <taxon>Actinomycetota</taxon>
        <taxon>Actinomycetes</taxon>
        <taxon>Micrococcales</taxon>
        <taxon>Cellulomonadaceae</taxon>
        <taxon>Cellulomonas</taxon>
    </lineage>
</organism>
<dbReference type="Pfam" id="PF22422">
    <property type="entry name" value="MGH1-like_GH"/>
    <property type="match status" value="1"/>
</dbReference>
<dbReference type="EMBL" id="JAHBOH010000001">
    <property type="protein sequence ID" value="MBT0992983.1"/>
    <property type="molecule type" value="Genomic_DNA"/>
</dbReference>
<feature type="domain" description="Putative glycogen debranching enzyme N-terminal" evidence="1">
    <location>
        <begin position="17"/>
        <end position="194"/>
    </location>
</feature>
<dbReference type="InterPro" id="IPR054491">
    <property type="entry name" value="MGH1-like_GH"/>
</dbReference>
<dbReference type="Gene3D" id="1.50.10.10">
    <property type="match status" value="1"/>
</dbReference>
<comment type="caution">
    <text evidence="3">The sequence shown here is derived from an EMBL/GenBank/DDBJ whole genome shotgun (WGS) entry which is preliminary data.</text>
</comment>
<feature type="domain" description="Mannosylglycerate hydrolase MGH1-like glycoside hydrolase" evidence="2">
    <location>
        <begin position="336"/>
        <end position="574"/>
    </location>
</feature>
<evidence type="ECO:0000313" key="3">
    <source>
        <dbReference type="EMBL" id="MBT0992983.1"/>
    </source>
</evidence>
<sequence length="676" mass="70853">MVSRQPLLHDLLVTLAAPTQAWSGRDGQIRGTGAEGVFHSDVRVLRSAVLTVDDEEPEVVAAGSTPDGAVEAIALARGIDGPGADPTVRLRRTRRATPGRVDERIELTSALGADVTARLRLEVAGDLATMEAVKSGRTGPLLAPEHRDGGLHWSDGVVSAVLTGEGALVGPGDQGASLTWDVVVPARGAVAVTWSLAADDAGAVVGPATVAAWSDVTVHADDPRLGALVDQSLADLRGLLMTRTGTPQDTFLAAGSPWFFTLFGRDSIIAARMLLPLGTELAGGTLRTLAALQGRTSDPMTAEQPGKIMHELRRAPLTLAEEGVELPALYYGTVDATPLWVCLLHDAWRWGLPDDEVRDLLPHLEAALAWMAEHGDADGDGFLEYVDESGRGLANQGWKDSGDSIQFRDGRLADGPIALAEVQGYAYEAAMSGAALLDAFGRPGADRWRAWAGALATRFREAFWLTDEIGPYPAIALDRDKTRVDVVASNMGHLLGTGILDDEESTAVARRLVHPELSSGFGLRTMATSSAGYWPLKYHGGSVWTHDTGLAVLGLSRAGFGEEAGVLVSGLLAAADDFGYRMPELYGGDAADDVASAVAYPAACRPQAWSAATSVALLTALLGLSPDGDRLEVAPLAPSPVGALHVDGLRFRGRSVALRADAGGRVADAADAATNR</sequence>
<evidence type="ECO:0000259" key="1">
    <source>
        <dbReference type="Pfam" id="PF14742"/>
    </source>
</evidence>
<accession>A0ABS5TV52</accession>
<evidence type="ECO:0000259" key="2">
    <source>
        <dbReference type="Pfam" id="PF22422"/>
    </source>
</evidence>
<proteinExistence type="predicted"/>
<dbReference type="RefSeq" id="WP_214345963.1">
    <property type="nucleotide sequence ID" value="NZ_JAHBOH010000001.1"/>
</dbReference>
<keyword evidence="4" id="KW-1185">Reference proteome</keyword>
<dbReference type="Pfam" id="PF14742">
    <property type="entry name" value="GDE_N_bis"/>
    <property type="match status" value="1"/>
</dbReference>
<reference evidence="3 4" key="1">
    <citation type="submission" date="2021-05" db="EMBL/GenBank/DDBJ databases">
        <title>Description of Cellulomonas sp. DKR-3 sp. nov.</title>
        <authorList>
            <person name="Dahal R.H."/>
            <person name="Chaudhary D.K."/>
        </authorList>
    </citation>
    <scope>NUCLEOTIDE SEQUENCE [LARGE SCALE GENOMIC DNA]</scope>
    <source>
        <strain evidence="3 4">DKR-3</strain>
    </source>
</reference>
<dbReference type="InterPro" id="IPR012341">
    <property type="entry name" value="6hp_glycosidase-like_sf"/>
</dbReference>